<evidence type="ECO:0000259" key="3">
    <source>
        <dbReference type="PROSITE" id="PS50025"/>
    </source>
</evidence>
<evidence type="ECO:0000313" key="4">
    <source>
        <dbReference type="EMBL" id="KAL3275279.1"/>
    </source>
</evidence>
<keyword evidence="2" id="KW-0175">Coiled coil</keyword>
<accession>A0ABD2N9S6</accession>
<feature type="domain" description="Laminin G" evidence="3">
    <location>
        <begin position="1174"/>
        <end position="1351"/>
    </location>
</feature>
<dbReference type="Pfam" id="PF02210">
    <property type="entry name" value="Laminin_G_2"/>
    <property type="match status" value="5"/>
</dbReference>
<dbReference type="Proteomes" id="UP001516400">
    <property type="component" value="Unassembled WGS sequence"/>
</dbReference>
<feature type="domain" description="Laminin G" evidence="3">
    <location>
        <begin position="995"/>
        <end position="1167"/>
    </location>
</feature>
<dbReference type="PANTHER" id="PTHR15036">
    <property type="entry name" value="PIKACHURIN-LIKE PROTEIN"/>
    <property type="match status" value="1"/>
</dbReference>
<dbReference type="InterPro" id="IPR001791">
    <property type="entry name" value="Laminin_G"/>
</dbReference>
<dbReference type="GO" id="GO:0016020">
    <property type="term" value="C:membrane"/>
    <property type="evidence" value="ECO:0007669"/>
    <property type="project" value="UniProtKB-SubCell"/>
</dbReference>
<reference evidence="4 5" key="1">
    <citation type="journal article" date="2021" name="BMC Biol.">
        <title>Horizontally acquired antibacterial genes associated with adaptive radiation of ladybird beetles.</title>
        <authorList>
            <person name="Li H.S."/>
            <person name="Tang X.F."/>
            <person name="Huang Y.H."/>
            <person name="Xu Z.Y."/>
            <person name="Chen M.L."/>
            <person name="Du X.Y."/>
            <person name="Qiu B.Y."/>
            <person name="Chen P.T."/>
            <person name="Zhang W."/>
            <person name="Slipinski A."/>
            <person name="Escalona H.E."/>
            <person name="Waterhouse R.M."/>
            <person name="Zwick A."/>
            <person name="Pang H."/>
        </authorList>
    </citation>
    <scope>NUCLEOTIDE SEQUENCE [LARGE SCALE GENOMIC DNA]</scope>
    <source>
        <strain evidence="4">SYSU2018</strain>
    </source>
</reference>
<dbReference type="Pfam" id="PF06009">
    <property type="entry name" value="Laminin_II"/>
    <property type="match status" value="1"/>
</dbReference>
<name>A0ABD2N9S6_9CUCU</name>
<feature type="domain" description="Laminin G" evidence="3">
    <location>
        <begin position="314"/>
        <end position="505"/>
    </location>
</feature>
<organism evidence="4 5">
    <name type="scientific">Cryptolaemus montrouzieri</name>
    <dbReference type="NCBI Taxonomy" id="559131"/>
    <lineage>
        <taxon>Eukaryota</taxon>
        <taxon>Metazoa</taxon>
        <taxon>Ecdysozoa</taxon>
        <taxon>Arthropoda</taxon>
        <taxon>Hexapoda</taxon>
        <taxon>Insecta</taxon>
        <taxon>Pterygota</taxon>
        <taxon>Neoptera</taxon>
        <taxon>Endopterygota</taxon>
        <taxon>Coleoptera</taxon>
        <taxon>Polyphaga</taxon>
        <taxon>Cucujiformia</taxon>
        <taxon>Coccinelloidea</taxon>
        <taxon>Coccinellidae</taxon>
        <taxon>Scymninae</taxon>
        <taxon>Scymnini</taxon>
        <taxon>Cryptolaemus</taxon>
    </lineage>
</organism>
<dbReference type="InterPro" id="IPR010307">
    <property type="entry name" value="Laminin_dom_II"/>
</dbReference>
<keyword evidence="5" id="KW-1185">Reference proteome</keyword>
<dbReference type="EMBL" id="JABFTP020000083">
    <property type="protein sequence ID" value="KAL3275279.1"/>
    <property type="molecule type" value="Genomic_DNA"/>
</dbReference>
<evidence type="ECO:0000256" key="1">
    <source>
        <dbReference type="PROSITE-ProRule" id="PRU00122"/>
    </source>
</evidence>
<dbReference type="SUPFAM" id="SSF49899">
    <property type="entry name" value="Concanavalin A-like lectins/glucanases"/>
    <property type="match status" value="5"/>
</dbReference>
<feature type="disulfide bond" evidence="1">
    <location>
        <begin position="834"/>
        <end position="861"/>
    </location>
</feature>
<feature type="coiled-coil region" evidence="2">
    <location>
        <begin position="245"/>
        <end position="307"/>
    </location>
</feature>
<dbReference type="InterPro" id="IPR050372">
    <property type="entry name" value="Neurexin-related_CASP"/>
</dbReference>
<keyword evidence="1" id="KW-1015">Disulfide bond</keyword>
<dbReference type="PANTHER" id="PTHR15036:SF67">
    <property type="entry name" value="LAMININ SUBUNIT ALPHA-LIKE PROTEIN"/>
    <property type="match status" value="1"/>
</dbReference>
<comment type="caution">
    <text evidence="4">The sequence shown here is derived from an EMBL/GenBank/DDBJ whole genome shotgun (WGS) entry which is preliminary data.</text>
</comment>
<dbReference type="InterPro" id="IPR013320">
    <property type="entry name" value="ConA-like_dom_sf"/>
</dbReference>
<protein>
    <recommendedName>
        <fullName evidence="3">Laminin G domain-containing protein</fullName>
    </recommendedName>
</protein>
<dbReference type="CDD" id="cd00110">
    <property type="entry name" value="LamG"/>
    <property type="match status" value="5"/>
</dbReference>
<comment type="caution">
    <text evidence="1">Lacks conserved residue(s) required for the propagation of feature annotation.</text>
</comment>
<feature type="domain" description="Laminin G" evidence="3">
    <location>
        <begin position="693"/>
        <end position="861"/>
    </location>
</feature>
<dbReference type="PROSITE" id="PS50025">
    <property type="entry name" value="LAM_G_DOMAIN"/>
    <property type="match status" value="5"/>
</dbReference>
<evidence type="ECO:0000313" key="5">
    <source>
        <dbReference type="Proteomes" id="UP001516400"/>
    </source>
</evidence>
<gene>
    <name evidence="4" type="ORF">HHI36_020047</name>
</gene>
<feature type="domain" description="Laminin G" evidence="3">
    <location>
        <begin position="517"/>
        <end position="686"/>
    </location>
</feature>
<dbReference type="SMART" id="SM00282">
    <property type="entry name" value="LamG"/>
    <property type="match status" value="5"/>
</dbReference>
<dbReference type="Gene3D" id="2.60.120.200">
    <property type="match status" value="5"/>
</dbReference>
<sequence length="1354" mass="150919">MTRNLGEAELLNRNSSNLLILARTPISALQYAPDEIGDLLLTLNETLERSERGIDDLGNLLPVVEKHANQTTEQLQELESFLTETHYISEDALKAANAYKDILQTVQSAREAAETADKEAIVVVNSLGEIGETMYDADQNSSTTLNKAHQLHSSTKDDLLPLLENAKEKYIPVESLHKENQNKLDDLEKTLQNVATISFDEIYKNASGDADYASARIKEVGSDTEKYLAELNEKKQEAQSLPKELDQTIRNIQQSEKQLNTINDKLPMLIDTINSLPEKQKKLQLITENIRQNINKLNQQVAFARDLANRIDVGVTFYPNTTLELRNPPALDSFTTSNRISGYFKTSKKDGLIFYVGNPVGTKLRRTKTDDYMALVIQNGYPVLKLDLGNGDEQVINNKYVADDKWYQFIIVRTGNNAKLSIMEQDDDGREIEHTKEVILEGPLSIFNLDRNKSKLFVGGIPVNYDIQNAIEVNSFDGEMEQLVIGDNPVSLWNFNNGYENNHGAVRRDKLLNVHPATGFRFNGNGYAVFNARSYNLRHRSDIQLKFKTFAPEGLLFLAEKDNTFISLELRNGKILYQYNLGHTTKLWHTSKTYNDGQWHTVSATREGPRGQLTVDSENVSDRTKSIEGNVLAAIDVISFGGYPGKHSHADVTNVKFDGCIDSAIVTGNSIDFKQNIKSFDITPGCPDKVAKLVSFVKSRPGYIRHTPLSVSNNFRMNLNFKSKETEGLIFYATNQQQSDGISLALKDGHLVLISQKIEHISKEFFNDSDWHVISIMHTNQELRIDFDDFNFIVTDSPPTPLHILYGNLFIGGLPSTLTAASGMVGSTEPFVGCIADVTLNGNVINFANSTDKKNEILGKCALDIVHWEENPDVHNVPVLPPLIDFDRDTTISPDQFTESHHAMSTTIRGDGGYEEPVVPIEPIESIGGTNRPETLAPLTEEPIQTIEPETHKADETFTRRPPGTAPPRTTVAPKQGCALPLNPNAEDSSLDPNSFRFGTQADGRLEYNSPRGRFKKMCDYYLEFKTGEQNGIIFYVSDKSPTHDAYMALFLRDGHLIFTFTNGSGAAIIQSPGVYNNDLWHKVDFSRDGSNGKLIIDGDSVNFGQAVNADKMELKSPFYIGGLEPADYNNVYSNLNMTESFKGCIRNFLMNGRPMISPRKSGVVPCSDNVESGTFFYGSKSSYVKLKDKFHVGQTFNVKLDIKPRLDSGILISVHGRKDYFILEMVNGSMKLTAENGLGPITAIFEPKTPYYFCDGNWHNIQAVKSKNVVTLSVDNIFTDPKLGDHRAISTTTGGTLFLGGHRFLSNVKRLRGLSSNQAYVGCIKNVHLNNEFVPITPEMAHGNVIVGSCRTN</sequence>
<feature type="disulfide bond" evidence="1">
    <location>
        <begin position="1324"/>
        <end position="1351"/>
    </location>
</feature>
<proteinExistence type="predicted"/>
<evidence type="ECO:0000256" key="2">
    <source>
        <dbReference type="SAM" id="Coils"/>
    </source>
</evidence>